<dbReference type="EMBL" id="HM004124">
    <property type="protein sequence ID" value="ADG59928.1"/>
    <property type="molecule type" value="Genomic_DNA"/>
</dbReference>
<evidence type="ECO:0000313" key="2">
    <source>
        <dbReference type="Proteomes" id="UP000008731"/>
    </source>
</evidence>
<evidence type="ECO:0000313" key="1">
    <source>
        <dbReference type="EMBL" id="ADG59928.1"/>
    </source>
</evidence>
<dbReference type="OrthoDB" id="33648at10239"/>
<proteinExistence type="predicted"/>
<sequence>MVLSNLITDLKYEGNIMTTIIQLPKADYIVIDPCYVMRSDAYDQLCEKMDFDANAQLIEIDGHQMALSGTAYGDGSYQSTSNTVFPVDAGIIGAVPLALCDLNKLDEQWVIYAGVRFNDTEISFEYDNGTFKFNDLQIFTNYEEEEDDLEDEY</sequence>
<dbReference type="RefSeq" id="YP_004010165.1">
    <property type="nucleotide sequence ID" value="NC_014663.1"/>
</dbReference>
<keyword evidence="2" id="KW-1185">Reference proteome</keyword>
<organism evidence="1 2">
    <name type="scientific">Acinetobacter phage Acj9</name>
    <dbReference type="NCBI Taxonomy" id="760939"/>
    <lineage>
        <taxon>Viruses</taxon>
        <taxon>Duplodnaviria</taxon>
        <taxon>Heunggongvirae</taxon>
        <taxon>Uroviricota</taxon>
        <taxon>Caudoviricetes</taxon>
        <taxon>Pantevenvirales</taxon>
        <taxon>Straboviridae</taxon>
        <taxon>Twarogvirinae</taxon>
        <taxon>Acajnonavirus</taxon>
        <taxon>Acajnonavirus acj9</taxon>
    </lineage>
</organism>
<protein>
    <submittedName>
        <fullName evidence="1">Uncharacterized protein</fullName>
    </submittedName>
</protein>
<reference evidence="1 2" key="1">
    <citation type="journal article" date="2010" name="Virol. J.">
        <title>Genomes of the T4-related bacteriophages as windows on microbial genome evolution.</title>
        <authorList>
            <person name="Petrov V.M."/>
            <person name="Ratnayaka S."/>
            <person name="Nolan J.M."/>
            <person name="Miller E.S."/>
            <person name="Karam J.D."/>
        </authorList>
    </citation>
    <scope>NUCLEOTIDE SEQUENCE [LARGE SCALE GENOMIC DNA]</scope>
</reference>
<accession>E5EPG2</accession>
<name>E5EPG2_9CAUD</name>
<dbReference type="Proteomes" id="UP000008731">
    <property type="component" value="Segment"/>
</dbReference>
<dbReference type="KEGG" id="vg:9926462"/>
<gene>
    <name evidence="1" type="ORF">Acj9p028</name>
</gene>
<dbReference type="GeneID" id="9926462"/>